<evidence type="ECO:0000313" key="1">
    <source>
        <dbReference type="EMBL" id="CAG7693763.1"/>
    </source>
</evidence>
<comment type="caution">
    <text evidence="1">The sequence shown here is derived from an EMBL/GenBank/DDBJ whole genome shotgun (WGS) entry which is preliminary data.</text>
</comment>
<evidence type="ECO:0000313" key="2">
    <source>
        <dbReference type="Proteomes" id="UP000708208"/>
    </source>
</evidence>
<protein>
    <submittedName>
        <fullName evidence="1">Uncharacterized protein</fullName>
    </submittedName>
</protein>
<sequence length="57" mass="6509">MYATQTQKFDFSKSKISTLPAVQHALENILNAKREQFLKCMTDVDSISTPVFSKIEE</sequence>
<name>A0A8J2J623_9HEXA</name>
<dbReference type="AlphaFoldDB" id="A0A8J2J623"/>
<dbReference type="Proteomes" id="UP000708208">
    <property type="component" value="Unassembled WGS sequence"/>
</dbReference>
<gene>
    <name evidence="1" type="ORF">AFUS01_LOCUS3792</name>
</gene>
<reference evidence="1" key="1">
    <citation type="submission" date="2021-06" db="EMBL/GenBank/DDBJ databases">
        <authorList>
            <person name="Hodson N. C."/>
            <person name="Mongue J. A."/>
            <person name="Jaron S. K."/>
        </authorList>
    </citation>
    <scope>NUCLEOTIDE SEQUENCE</scope>
</reference>
<dbReference type="EMBL" id="CAJVCH010023010">
    <property type="protein sequence ID" value="CAG7693763.1"/>
    <property type="molecule type" value="Genomic_DNA"/>
</dbReference>
<keyword evidence="2" id="KW-1185">Reference proteome</keyword>
<accession>A0A8J2J623</accession>
<proteinExistence type="predicted"/>
<organism evidence="1 2">
    <name type="scientific">Allacma fusca</name>
    <dbReference type="NCBI Taxonomy" id="39272"/>
    <lineage>
        <taxon>Eukaryota</taxon>
        <taxon>Metazoa</taxon>
        <taxon>Ecdysozoa</taxon>
        <taxon>Arthropoda</taxon>
        <taxon>Hexapoda</taxon>
        <taxon>Collembola</taxon>
        <taxon>Symphypleona</taxon>
        <taxon>Sminthuridae</taxon>
        <taxon>Allacma</taxon>
    </lineage>
</organism>
<feature type="non-terminal residue" evidence="1">
    <location>
        <position position="1"/>
    </location>
</feature>